<gene>
    <name evidence="1" type="ORF">EHT25_06705</name>
</gene>
<dbReference type="Proteomes" id="UP000271925">
    <property type="component" value="Unassembled WGS sequence"/>
</dbReference>
<dbReference type="InterPro" id="IPR014867">
    <property type="entry name" value="Spore_coat_CotH_CotH2/3/7"/>
</dbReference>
<dbReference type="EMBL" id="RQJO01000007">
    <property type="protein sequence ID" value="RRB07465.1"/>
    <property type="molecule type" value="Genomic_DNA"/>
</dbReference>
<dbReference type="OrthoDB" id="9803752at2"/>
<dbReference type="SUPFAM" id="SSF49313">
    <property type="entry name" value="Cadherin-like"/>
    <property type="match status" value="3"/>
</dbReference>
<evidence type="ECO:0000313" key="1">
    <source>
        <dbReference type="EMBL" id="RRB07465.1"/>
    </source>
</evidence>
<dbReference type="GO" id="GO:0016020">
    <property type="term" value="C:membrane"/>
    <property type="evidence" value="ECO:0007669"/>
    <property type="project" value="InterPro"/>
</dbReference>
<dbReference type="InterPro" id="IPR015919">
    <property type="entry name" value="Cadherin-like_sf"/>
</dbReference>
<dbReference type="Gene3D" id="2.60.40.10">
    <property type="entry name" value="Immunoglobulins"/>
    <property type="match status" value="4"/>
</dbReference>
<reference evidence="1 2" key="1">
    <citation type="submission" date="2018-11" db="EMBL/GenBank/DDBJ databases">
        <authorList>
            <person name="Zhou Z."/>
            <person name="Wang G."/>
        </authorList>
    </citation>
    <scope>NUCLEOTIDE SEQUENCE [LARGE SCALE GENOMIC DNA]</scope>
    <source>
        <strain evidence="1 2">KCTC52004</strain>
    </source>
</reference>
<dbReference type="RefSeq" id="WP_124872553.1">
    <property type="nucleotide sequence ID" value="NZ_RQJO01000007.1"/>
</dbReference>
<dbReference type="GO" id="GO:0005509">
    <property type="term" value="F:calcium ion binding"/>
    <property type="evidence" value="ECO:0007669"/>
    <property type="project" value="InterPro"/>
</dbReference>
<dbReference type="Pfam" id="PF05345">
    <property type="entry name" value="He_PIG"/>
    <property type="match status" value="3"/>
</dbReference>
<name>A0A3P1C252_9BACT</name>
<dbReference type="InterPro" id="IPR013783">
    <property type="entry name" value="Ig-like_fold"/>
</dbReference>
<evidence type="ECO:0008006" key="3">
    <source>
        <dbReference type="Google" id="ProtNLM"/>
    </source>
</evidence>
<organism evidence="1 2">
    <name type="scientific">Larkinella rosea</name>
    <dbReference type="NCBI Taxonomy" id="2025312"/>
    <lineage>
        <taxon>Bacteria</taxon>
        <taxon>Pseudomonadati</taxon>
        <taxon>Bacteroidota</taxon>
        <taxon>Cytophagia</taxon>
        <taxon>Cytophagales</taxon>
        <taxon>Spirosomataceae</taxon>
        <taxon>Larkinella</taxon>
    </lineage>
</organism>
<dbReference type="Pfam" id="PF08757">
    <property type="entry name" value="CotH"/>
    <property type="match status" value="1"/>
</dbReference>
<evidence type="ECO:0000313" key="2">
    <source>
        <dbReference type="Proteomes" id="UP000271925"/>
    </source>
</evidence>
<comment type="caution">
    <text evidence="1">The sequence shown here is derived from an EMBL/GenBank/DDBJ whole genome shotgun (WGS) entry which is preliminary data.</text>
</comment>
<protein>
    <recommendedName>
        <fullName evidence="3">T9SS C-terminal target domain-containing protein</fullName>
    </recommendedName>
</protein>
<keyword evidence="2" id="KW-1185">Reference proteome</keyword>
<sequence length="1249" mass="136012">MNTLLTHCKPITGWLLGLFLVSFISVSAQTIVISAGDYQVDHGLKLIVCNKIPVIPGSASTLTLVFDKSYSYVSAGAAFQIGKEYTLGSVSGSYKLYFTTFPIIRLSTNGVAISEDDNRTKGTVSVANPAGSVFSSSMGIRVRGNTSRLNPKKSYNMELWKDGSGNEEFETSLLGMRQDSKWLLLAMYSEPMRVNNVASWAIWLKMHQLYYMGQEPEALPGIRTRYCDVFINNSYNGVYIMTEDLDRKQLKLKKTKDNGDMRGELYKSGAKTDAAFFTSVFNKNNLPPYDNTSATWCGYEMDYPKLPYWNSLYALATFINKSPDADFKNEIKTKFRLDNVIDCFLFLNSIGATDDNFGNNQFIGRYKENEPYILLPWDFDVSFGNVNGVMTNVAENVRMNGFYYRLLTLNPDGFKSRMRKRWFALRQGELATANFKKNLTDNITLLTNEGAYKREELRWPSTMRLADQNPVMTWIDNRMAFLDQYFGEFPEEDPSAVAVTLASFTGQAVAGEKQLQWKTSLEKDASRFEIEFSTNGLSFSKVGQVAATGNSSSEKTYPFTHSDASTVAYYRLKIVNKDELYKYSEVVLIGSCLSPPAPPSLTASLTAVNTGQSTVLKATGCASTVLWNSGQTGTQLTVSPTTTTTYQARCRSAIGCESAFSQPMTINVNVPTALDGYLSSANCTVISGWAWDGNKPNKPVVVEILEGQNVISLIVADIFRTDLKSAGKGNGLHAYAFEPPRSLYDNKPHVLSARVQGSTFVLKQAPKTVTCPNVNVAPLAPTLVPLSATVNAAFSWTLPMFFDQEYGSVFYSLAGLPHGLSFEPITRKITGIPTVSGTFSLTYSANDGNLTTPVQVTLIISDSAGTGSNQPPQAPAMAPLSATVNAVFSTTLPPFTDTDPMTYSLSGLPNELKFTAASRSISGKPTVSGTFSLTYTANDGLVSTSVYVSLTVSNSAVTNQPPLPPSTSPLSATVNTVFSAALPPFIDTDPLTYDLTGLPNGLSFAKASRTLSGTPTTSGTFSLTYTANDGQVTTPVYISLVVSNSATLSAPTSVTGNFEGYLDKVECGTIRGWVWDRNKPNTVLTVEFFANNQSIGTANADIFRQDLVSAGKGNGYHVYSFPTPSSVKTGATFQISAKVQNSTFVLSWAPKPLSCPAGSRLNGDDESGNELTVWPNPTDGNFEIGYRLDGGKPGELVILDVLGRSWFRKTVEGEGVLREKVSLVGANGFFLIQLRQKNSIQSKKISIGK</sequence>
<dbReference type="AlphaFoldDB" id="A0A3P1C252"/>
<accession>A0A3P1C252</accession>
<proteinExistence type="predicted"/>